<organism evidence="16 17">
    <name type="scientific">Winogradskyella maritima</name>
    <dbReference type="NCBI Taxonomy" id="1517766"/>
    <lineage>
        <taxon>Bacteria</taxon>
        <taxon>Pseudomonadati</taxon>
        <taxon>Bacteroidota</taxon>
        <taxon>Flavobacteriia</taxon>
        <taxon>Flavobacteriales</taxon>
        <taxon>Flavobacteriaceae</taxon>
        <taxon>Winogradskyella</taxon>
    </lineage>
</organism>
<comment type="catalytic activity">
    <reaction evidence="1 13 14">
        <text>adenosine 5'-phosphosulfate + ATP = 3'-phosphoadenylyl sulfate + ADP + H(+)</text>
        <dbReference type="Rhea" id="RHEA:24152"/>
        <dbReference type="ChEBI" id="CHEBI:15378"/>
        <dbReference type="ChEBI" id="CHEBI:30616"/>
        <dbReference type="ChEBI" id="CHEBI:58243"/>
        <dbReference type="ChEBI" id="CHEBI:58339"/>
        <dbReference type="ChEBI" id="CHEBI:456216"/>
        <dbReference type="EC" id="2.7.1.25"/>
    </reaction>
</comment>
<evidence type="ECO:0000256" key="8">
    <source>
        <dbReference type="ARBA" id="ARBA00022777"/>
    </source>
</evidence>
<dbReference type="Gene3D" id="3.40.50.300">
    <property type="entry name" value="P-loop containing nucleotide triphosphate hydrolases"/>
    <property type="match status" value="1"/>
</dbReference>
<reference evidence="17" key="1">
    <citation type="journal article" date="2019" name="Int. J. Syst. Evol. Microbiol.">
        <title>The Global Catalogue of Microorganisms (GCM) 10K type strain sequencing project: providing services to taxonomists for standard genome sequencing and annotation.</title>
        <authorList>
            <consortium name="The Broad Institute Genomics Platform"/>
            <consortium name="The Broad Institute Genome Sequencing Center for Infectious Disease"/>
            <person name="Wu L."/>
            <person name="Ma J."/>
        </authorList>
    </citation>
    <scope>NUCLEOTIDE SEQUENCE [LARGE SCALE GENOMIC DNA]</scope>
    <source>
        <strain evidence="17">CECT 8979</strain>
    </source>
</reference>
<evidence type="ECO:0000313" key="17">
    <source>
        <dbReference type="Proteomes" id="UP001595812"/>
    </source>
</evidence>
<protein>
    <recommendedName>
        <fullName evidence="5 13">Adenylyl-sulfate kinase</fullName>
        <ecNumber evidence="5 13">2.7.1.25</ecNumber>
    </recommendedName>
    <alternativeName>
        <fullName evidence="11 13">APS kinase</fullName>
    </alternativeName>
    <alternativeName>
        <fullName evidence="12 13">ATP adenosine-5'-phosphosulfate 3'-phosphotransferase</fullName>
    </alternativeName>
    <alternativeName>
        <fullName evidence="10 13">Adenosine-5'-phosphosulfate kinase</fullName>
    </alternativeName>
</protein>
<dbReference type="NCBIfam" id="TIGR00455">
    <property type="entry name" value="apsK"/>
    <property type="match status" value="1"/>
</dbReference>
<dbReference type="SUPFAM" id="SSF52540">
    <property type="entry name" value="P-loop containing nucleoside triphosphate hydrolases"/>
    <property type="match status" value="1"/>
</dbReference>
<feature type="binding site" evidence="13">
    <location>
        <begin position="34"/>
        <end position="41"/>
    </location>
    <ligand>
        <name>ATP</name>
        <dbReference type="ChEBI" id="CHEBI:30616"/>
    </ligand>
</feature>
<keyword evidence="13" id="KW-0597">Phosphoprotein</keyword>
<evidence type="ECO:0000256" key="13">
    <source>
        <dbReference type="HAMAP-Rule" id="MF_00065"/>
    </source>
</evidence>
<keyword evidence="9 13" id="KW-0067">ATP-binding</keyword>
<sequence>MSLSTHITKHRFKISKKDRNRLNSHKSLLIWFTGLSGSGKSTLADTLEKELMDSEIRTYILDGDNVRTGLNKDLGFSPEHRTENIRRIAEIAKLMTDAGLVVLSAFVSPYREDRASVKRIIGEQNFIEVFVDTSLEECEKRDVKGLYKKARKGEITNMTGIGAPYEAPENADVVIKTEETSIDDAVRQLLAVVLPKIELKNE</sequence>
<name>A0ABV8ADN1_9FLAO</name>
<dbReference type="HAMAP" id="MF_00065">
    <property type="entry name" value="Adenylyl_sulf_kinase"/>
    <property type="match status" value="1"/>
</dbReference>
<dbReference type="InterPro" id="IPR027417">
    <property type="entry name" value="P-loop_NTPase"/>
</dbReference>
<evidence type="ECO:0000256" key="11">
    <source>
        <dbReference type="ARBA" id="ARBA00031393"/>
    </source>
</evidence>
<proteinExistence type="inferred from homology"/>
<evidence type="ECO:0000256" key="6">
    <source>
        <dbReference type="ARBA" id="ARBA00022679"/>
    </source>
</evidence>
<evidence type="ECO:0000256" key="5">
    <source>
        <dbReference type="ARBA" id="ARBA00012121"/>
    </source>
</evidence>
<keyword evidence="6 13" id="KW-0808">Transferase</keyword>
<evidence type="ECO:0000256" key="12">
    <source>
        <dbReference type="ARBA" id="ARBA00031464"/>
    </source>
</evidence>
<keyword evidence="8 13" id="KW-0418">Kinase</keyword>
<comment type="pathway">
    <text evidence="3 13 14">Sulfur metabolism; hydrogen sulfide biosynthesis; sulfite from sulfate: step 2/3.</text>
</comment>
<comment type="similarity">
    <text evidence="4 13 14">Belongs to the APS kinase family.</text>
</comment>
<evidence type="ECO:0000256" key="3">
    <source>
        <dbReference type="ARBA" id="ARBA00004806"/>
    </source>
</evidence>
<gene>
    <name evidence="13 16" type="primary">cysC</name>
    <name evidence="16" type="ORF">ACFOSX_03010</name>
</gene>
<evidence type="ECO:0000256" key="2">
    <source>
        <dbReference type="ARBA" id="ARBA00002632"/>
    </source>
</evidence>
<evidence type="ECO:0000256" key="10">
    <source>
        <dbReference type="ARBA" id="ARBA00029724"/>
    </source>
</evidence>
<evidence type="ECO:0000256" key="14">
    <source>
        <dbReference type="RuleBase" id="RU004347"/>
    </source>
</evidence>
<dbReference type="CDD" id="cd02027">
    <property type="entry name" value="APSK"/>
    <property type="match status" value="1"/>
</dbReference>
<dbReference type="InterPro" id="IPR002891">
    <property type="entry name" value="APS"/>
</dbReference>
<dbReference type="PANTHER" id="PTHR11055:SF1">
    <property type="entry name" value="PAPS SYNTHETASE, ISOFORM D"/>
    <property type="match status" value="1"/>
</dbReference>
<dbReference type="EC" id="2.7.1.25" evidence="5 13"/>
<dbReference type="GO" id="GO:0004020">
    <property type="term" value="F:adenylylsulfate kinase activity"/>
    <property type="evidence" value="ECO:0007669"/>
    <property type="project" value="UniProtKB-EC"/>
</dbReference>
<dbReference type="InterPro" id="IPR059117">
    <property type="entry name" value="APS_kinase_dom"/>
</dbReference>
<dbReference type="NCBIfam" id="NF003013">
    <property type="entry name" value="PRK03846.1"/>
    <property type="match status" value="1"/>
</dbReference>
<keyword evidence="17" id="KW-1185">Reference proteome</keyword>
<dbReference type="EMBL" id="JBHSAT010000004">
    <property type="protein sequence ID" value="MFC3876191.1"/>
    <property type="molecule type" value="Genomic_DNA"/>
</dbReference>
<evidence type="ECO:0000259" key="15">
    <source>
        <dbReference type="Pfam" id="PF01583"/>
    </source>
</evidence>
<evidence type="ECO:0000313" key="16">
    <source>
        <dbReference type="EMBL" id="MFC3876191.1"/>
    </source>
</evidence>
<accession>A0ABV8ADN1</accession>
<evidence type="ECO:0000256" key="4">
    <source>
        <dbReference type="ARBA" id="ARBA00007008"/>
    </source>
</evidence>
<evidence type="ECO:0000256" key="7">
    <source>
        <dbReference type="ARBA" id="ARBA00022741"/>
    </source>
</evidence>
<feature type="domain" description="APS kinase" evidence="15">
    <location>
        <begin position="27"/>
        <end position="176"/>
    </location>
</feature>
<evidence type="ECO:0000256" key="1">
    <source>
        <dbReference type="ARBA" id="ARBA00001823"/>
    </source>
</evidence>
<dbReference type="Pfam" id="PF01583">
    <property type="entry name" value="APS_kinase"/>
    <property type="match status" value="1"/>
</dbReference>
<dbReference type="RefSeq" id="WP_386096876.1">
    <property type="nucleotide sequence ID" value="NZ_JBHSAT010000004.1"/>
</dbReference>
<dbReference type="Proteomes" id="UP001595812">
    <property type="component" value="Unassembled WGS sequence"/>
</dbReference>
<dbReference type="PANTHER" id="PTHR11055">
    <property type="entry name" value="BIFUNCTIONAL 3'-PHOSPHOADENOSINE 5'-PHOSPHOSULFATE SYNTHASE"/>
    <property type="match status" value="1"/>
</dbReference>
<comment type="function">
    <text evidence="2 13 14">Catalyzes the synthesis of activated sulfate.</text>
</comment>
<keyword evidence="7 13" id="KW-0547">Nucleotide-binding</keyword>
<comment type="caution">
    <text evidence="16">The sequence shown here is derived from an EMBL/GenBank/DDBJ whole genome shotgun (WGS) entry which is preliminary data.</text>
</comment>
<evidence type="ECO:0000256" key="9">
    <source>
        <dbReference type="ARBA" id="ARBA00022840"/>
    </source>
</evidence>
<feature type="active site" description="Phosphoserine intermediate" evidence="13">
    <location>
        <position position="108"/>
    </location>
</feature>